<dbReference type="GO" id="GO:0009253">
    <property type="term" value="P:peptidoglycan catabolic process"/>
    <property type="evidence" value="ECO:0007669"/>
    <property type="project" value="InterPro"/>
</dbReference>
<dbReference type="CDD" id="cd02696">
    <property type="entry name" value="MurNAc-LAA"/>
    <property type="match status" value="1"/>
</dbReference>
<dbReference type="GO" id="GO:0008745">
    <property type="term" value="F:N-acetylmuramoyl-L-alanine amidase activity"/>
    <property type="evidence" value="ECO:0007669"/>
    <property type="project" value="InterPro"/>
</dbReference>
<dbReference type="Proteomes" id="UP000199103">
    <property type="component" value="Chromosome I"/>
</dbReference>
<organism evidence="4 5">
    <name type="scientific">Microlunatus soli</name>
    <dbReference type="NCBI Taxonomy" id="630515"/>
    <lineage>
        <taxon>Bacteria</taxon>
        <taxon>Bacillati</taxon>
        <taxon>Actinomycetota</taxon>
        <taxon>Actinomycetes</taxon>
        <taxon>Propionibacteriales</taxon>
        <taxon>Propionibacteriaceae</taxon>
        <taxon>Microlunatus</taxon>
    </lineage>
</organism>
<proteinExistence type="predicted"/>
<feature type="domain" description="MurNAc-LAA" evidence="3">
    <location>
        <begin position="2"/>
        <end position="214"/>
    </location>
</feature>
<evidence type="ECO:0000256" key="1">
    <source>
        <dbReference type="ARBA" id="ARBA00022801"/>
    </source>
</evidence>
<dbReference type="AlphaFoldDB" id="A0A1H1X3R6"/>
<keyword evidence="1" id="KW-0378">Hydrolase</keyword>
<dbReference type="STRING" id="630515.SAMN04489812_3920"/>
<dbReference type="PANTHER" id="PTHR30404:SF0">
    <property type="entry name" value="N-ACETYLMURAMOYL-L-ALANINE AMIDASE AMIC"/>
    <property type="match status" value="1"/>
</dbReference>
<feature type="region of interest" description="Disordered" evidence="2">
    <location>
        <begin position="1"/>
        <end position="22"/>
    </location>
</feature>
<sequence length="243" mass="26362">MIIIDPGHSGRSIRRTEPTTGLTDFDYPNAPEMHEVYEVSTCVADGLRDLGYRVIMTKKDADDTVGLAERARIANKAKADLAISVHNDHGQNPAFQAVYSQRGIRHGDRYRPMWRGSGSNRTVFDHPAVARASARYARVIARERGAVLAAEVDVAEENFSGRAGLEPGNLALVQLLAEVPWVYNEAGALTGGSTTRRMTRAAQTAYAEGLLQGVVSAVPGPDAGTEPASPRELRSCIDRQHKL</sequence>
<dbReference type="SUPFAM" id="SSF53187">
    <property type="entry name" value="Zn-dependent exopeptidases"/>
    <property type="match status" value="1"/>
</dbReference>
<dbReference type="InterPro" id="IPR002508">
    <property type="entry name" value="MurNAc-LAA_cat"/>
</dbReference>
<feature type="compositionally biased region" description="Basic and acidic residues" evidence="2">
    <location>
        <begin position="229"/>
        <end position="243"/>
    </location>
</feature>
<name>A0A1H1X3R6_9ACTN</name>
<gene>
    <name evidence="4" type="ORF">SAMN04489812_3920</name>
</gene>
<dbReference type="Pfam" id="PF01520">
    <property type="entry name" value="Amidase_3"/>
    <property type="match status" value="1"/>
</dbReference>
<evidence type="ECO:0000313" key="4">
    <source>
        <dbReference type="EMBL" id="SDT03964.1"/>
    </source>
</evidence>
<dbReference type="InterPro" id="IPR050695">
    <property type="entry name" value="N-acetylmuramoyl_amidase_3"/>
</dbReference>
<evidence type="ECO:0000259" key="3">
    <source>
        <dbReference type="Pfam" id="PF01520"/>
    </source>
</evidence>
<evidence type="ECO:0000256" key="2">
    <source>
        <dbReference type="SAM" id="MobiDB-lite"/>
    </source>
</evidence>
<reference evidence="4 5" key="1">
    <citation type="submission" date="2016-10" db="EMBL/GenBank/DDBJ databases">
        <authorList>
            <person name="de Groot N.N."/>
        </authorList>
    </citation>
    <scope>NUCLEOTIDE SEQUENCE [LARGE SCALE GENOMIC DNA]</scope>
    <source>
        <strain evidence="4 5">DSM 21800</strain>
    </source>
</reference>
<feature type="region of interest" description="Disordered" evidence="2">
    <location>
        <begin position="217"/>
        <end position="243"/>
    </location>
</feature>
<dbReference type="GO" id="GO:0030288">
    <property type="term" value="C:outer membrane-bounded periplasmic space"/>
    <property type="evidence" value="ECO:0007669"/>
    <property type="project" value="TreeGrafter"/>
</dbReference>
<keyword evidence="5" id="KW-1185">Reference proteome</keyword>
<dbReference type="PANTHER" id="PTHR30404">
    <property type="entry name" value="N-ACETYLMURAMOYL-L-ALANINE AMIDASE"/>
    <property type="match status" value="1"/>
</dbReference>
<protein>
    <submittedName>
        <fullName evidence="4">N-acetylmuramoyl-L-alanine amidase</fullName>
    </submittedName>
</protein>
<accession>A0A1H1X3R6</accession>
<evidence type="ECO:0000313" key="5">
    <source>
        <dbReference type="Proteomes" id="UP000199103"/>
    </source>
</evidence>
<dbReference type="EMBL" id="LT629772">
    <property type="protein sequence ID" value="SDT03964.1"/>
    <property type="molecule type" value="Genomic_DNA"/>
</dbReference>
<dbReference type="Gene3D" id="3.40.630.40">
    <property type="entry name" value="Zn-dependent exopeptidases"/>
    <property type="match status" value="1"/>
</dbReference>